<evidence type="ECO:0000313" key="5">
    <source>
        <dbReference type="EMBL" id="CAL6060776.1"/>
    </source>
</evidence>
<feature type="region of interest" description="Disordered" evidence="1">
    <location>
        <begin position="52"/>
        <end position="95"/>
    </location>
</feature>
<dbReference type="EMBL" id="CATOUU010001139">
    <property type="protein sequence ID" value="CAI9974167.1"/>
    <property type="molecule type" value="Genomic_DNA"/>
</dbReference>
<evidence type="ECO:0000313" key="4">
    <source>
        <dbReference type="EMBL" id="CAL6019925.1"/>
    </source>
</evidence>
<evidence type="ECO:0000256" key="1">
    <source>
        <dbReference type="SAM" id="MobiDB-lite"/>
    </source>
</evidence>
<dbReference type="EMBL" id="CATOUU010000590">
    <property type="protein sequence ID" value="CAI9934923.1"/>
    <property type="molecule type" value="Genomic_DNA"/>
</dbReference>
<dbReference type="InterPro" id="IPR010736">
    <property type="entry name" value="SHIPPO-rpt"/>
</dbReference>
<evidence type="ECO:0000313" key="3">
    <source>
        <dbReference type="EMBL" id="CAI9974167.1"/>
    </source>
</evidence>
<comment type="caution">
    <text evidence="2">The sequence shown here is derived from an EMBL/GenBank/DDBJ whole genome shotgun (WGS) entry which is preliminary data.</text>
</comment>
<dbReference type="AlphaFoldDB" id="A0AA86PCI0"/>
<name>A0AA86PCI0_9EUKA</name>
<protein>
    <submittedName>
        <fullName evidence="2">SHIPPO 1-like protein</fullName>
    </submittedName>
    <submittedName>
        <fullName evidence="4">SHIPPO_1-like protein</fullName>
    </submittedName>
</protein>
<accession>A0AA86PCI0</accession>
<dbReference type="PANTHER" id="PTHR21580">
    <property type="entry name" value="SHIPPO-1-RELATED"/>
    <property type="match status" value="1"/>
</dbReference>
<sequence length="235" mass="25580">MKLEALNLSKTGTMFDRVSTDAPGPNKYSTTSGYLKTKQSIPQISMLFSRTPEHHENVPGPNEYDIERSTKLTSRNAPRFTLRPKTRSQSAQDYNLGPGEYNVNISTLRRTGAGTMGGRNYGQSTQLNGPSACEYNKDKAYKAVKKSTPQITMGQVHTTAFEPPKDQLPGVGSYNISSRLQTSGAGRFARQNTYHKAGTDAPGVGSYSVSGTEKFAAKKAPSYSMGSRHAVGEHF</sequence>
<reference evidence="2" key="1">
    <citation type="submission" date="2023-06" db="EMBL/GenBank/DDBJ databases">
        <authorList>
            <person name="Kurt Z."/>
        </authorList>
    </citation>
    <scope>NUCLEOTIDE SEQUENCE</scope>
</reference>
<evidence type="ECO:0000313" key="2">
    <source>
        <dbReference type="EMBL" id="CAI9934923.1"/>
    </source>
</evidence>
<dbReference type="Pfam" id="PF07004">
    <property type="entry name" value="SHIPPO-rpt"/>
    <property type="match status" value="4"/>
</dbReference>
<dbReference type="Proteomes" id="UP001642409">
    <property type="component" value="Unassembled WGS sequence"/>
</dbReference>
<dbReference type="EMBL" id="CAXDID020000084">
    <property type="protein sequence ID" value="CAL6019925.1"/>
    <property type="molecule type" value="Genomic_DNA"/>
</dbReference>
<organism evidence="2">
    <name type="scientific">Hexamita inflata</name>
    <dbReference type="NCBI Taxonomy" id="28002"/>
    <lineage>
        <taxon>Eukaryota</taxon>
        <taxon>Metamonada</taxon>
        <taxon>Diplomonadida</taxon>
        <taxon>Hexamitidae</taxon>
        <taxon>Hexamitinae</taxon>
        <taxon>Hexamita</taxon>
    </lineage>
</organism>
<dbReference type="EMBL" id="CAXDID020000231">
    <property type="protein sequence ID" value="CAL6060776.1"/>
    <property type="molecule type" value="Genomic_DNA"/>
</dbReference>
<gene>
    <name evidence="2" type="ORF">HINF_LOCUS22568</name>
    <name evidence="4" type="ORF">HINF_LOCUS27182</name>
    <name evidence="5" type="ORF">HINF_LOCUS49391</name>
    <name evidence="6" type="ORF">HINF_LOCUS55238</name>
    <name evidence="3" type="ORF">HINF_LOCUS61812</name>
</gene>
<reference evidence="4 7" key="2">
    <citation type="submission" date="2024-07" db="EMBL/GenBank/DDBJ databases">
        <authorList>
            <person name="Akdeniz Z."/>
        </authorList>
    </citation>
    <scope>NUCLEOTIDE SEQUENCE [LARGE SCALE GENOMIC DNA]</scope>
</reference>
<proteinExistence type="predicted"/>
<evidence type="ECO:0000313" key="7">
    <source>
        <dbReference type="Proteomes" id="UP001642409"/>
    </source>
</evidence>
<keyword evidence="7" id="KW-1185">Reference proteome</keyword>
<evidence type="ECO:0000313" key="6">
    <source>
        <dbReference type="EMBL" id="CAL6071632.1"/>
    </source>
</evidence>
<dbReference type="EMBL" id="CAXDID020000291">
    <property type="protein sequence ID" value="CAL6071632.1"/>
    <property type="molecule type" value="Genomic_DNA"/>
</dbReference>
<dbReference type="InterPro" id="IPR051291">
    <property type="entry name" value="CIMAP"/>
</dbReference>